<dbReference type="RefSeq" id="XP_007289569.1">
    <property type="nucleotide sequence ID" value="XM_007289507.1"/>
</dbReference>
<keyword evidence="2 6" id="KW-0812">Transmembrane</keyword>
<organism evidence="7 8">
    <name type="scientific">Marssonina brunnea f. sp. multigermtubi (strain MB_m1)</name>
    <name type="common">Marssonina leaf spot fungus</name>
    <dbReference type="NCBI Taxonomy" id="1072389"/>
    <lineage>
        <taxon>Eukaryota</taxon>
        <taxon>Fungi</taxon>
        <taxon>Dikarya</taxon>
        <taxon>Ascomycota</taxon>
        <taxon>Pezizomycotina</taxon>
        <taxon>Leotiomycetes</taxon>
        <taxon>Helotiales</taxon>
        <taxon>Drepanopezizaceae</taxon>
        <taxon>Drepanopeziza</taxon>
    </lineage>
</organism>
<feature type="compositionally biased region" description="Acidic residues" evidence="5">
    <location>
        <begin position="617"/>
        <end position="634"/>
    </location>
</feature>
<dbReference type="Pfam" id="PF03619">
    <property type="entry name" value="Solute_trans_a"/>
    <property type="match status" value="1"/>
</dbReference>
<dbReference type="KEGG" id="mbe:MBM_01680"/>
<dbReference type="STRING" id="1072389.K1XFZ2"/>
<feature type="compositionally biased region" description="Basic residues" evidence="5">
    <location>
        <begin position="486"/>
        <end position="496"/>
    </location>
</feature>
<dbReference type="AlphaFoldDB" id="K1XFZ2"/>
<dbReference type="PANTHER" id="PTHR23423">
    <property type="entry name" value="ORGANIC SOLUTE TRANSPORTER-RELATED"/>
    <property type="match status" value="1"/>
</dbReference>
<keyword evidence="3 6" id="KW-1133">Transmembrane helix</keyword>
<dbReference type="EMBL" id="JH921430">
    <property type="protein sequence ID" value="EKD19728.1"/>
    <property type="molecule type" value="Genomic_DNA"/>
</dbReference>
<dbReference type="eggNOG" id="KOG2641">
    <property type="taxonomic scope" value="Eukaryota"/>
</dbReference>
<evidence type="ECO:0000256" key="6">
    <source>
        <dbReference type="SAM" id="Phobius"/>
    </source>
</evidence>
<feature type="region of interest" description="Disordered" evidence="5">
    <location>
        <begin position="607"/>
        <end position="643"/>
    </location>
</feature>
<feature type="compositionally biased region" description="Polar residues" evidence="5">
    <location>
        <begin position="380"/>
        <end position="396"/>
    </location>
</feature>
<reference evidence="7 8" key="1">
    <citation type="journal article" date="2012" name="BMC Genomics">
        <title>Sequencing the genome of Marssonina brunnea reveals fungus-poplar co-evolution.</title>
        <authorList>
            <person name="Zhu S."/>
            <person name="Cao Y.-Z."/>
            <person name="Jiang C."/>
            <person name="Tan B.-Y."/>
            <person name="Wang Z."/>
            <person name="Feng S."/>
            <person name="Zhang L."/>
            <person name="Su X.-H."/>
            <person name="Brejova B."/>
            <person name="Vinar T."/>
            <person name="Xu M."/>
            <person name="Wang M.-X."/>
            <person name="Zhang S.-G."/>
            <person name="Huang M.-R."/>
            <person name="Wu R."/>
            <person name="Zhou Y."/>
        </authorList>
    </citation>
    <scope>NUCLEOTIDE SEQUENCE [LARGE SCALE GENOMIC DNA]</scope>
    <source>
        <strain evidence="7 8">MB_m1</strain>
    </source>
</reference>
<feature type="transmembrane region" description="Helical" evidence="6">
    <location>
        <begin position="145"/>
        <end position="164"/>
    </location>
</feature>
<evidence type="ECO:0000313" key="7">
    <source>
        <dbReference type="EMBL" id="EKD19728.1"/>
    </source>
</evidence>
<keyword evidence="8" id="KW-1185">Reference proteome</keyword>
<feature type="transmembrane region" description="Helical" evidence="6">
    <location>
        <begin position="54"/>
        <end position="78"/>
    </location>
</feature>
<evidence type="ECO:0000256" key="1">
    <source>
        <dbReference type="ARBA" id="ARBA00004141"/>
    </source>
</evidence>
<feature type="transmembrane region" description="Helical" evidence="6">
    <location>
        <begin position="184"/>
        <end position="205"/>
    </location>
</feature>
<dbReference type="Proteomes" id="UP000006753">
    <property type="component" value="Unassembled WGS sequence"/>
</dbReference>
<comment type="subcellular location">
    <subcellularLocation>
        <location evidence="1">Membrane</location>
        <topology evidence="1">Multi-pass membrane protein</topology>
    </subcellularLocation>
</comment>
<evidence type="ECO:0000256" key="5">
    <source>
        <dbReference type="SAM" id="MobiDB-lite"/>
    </source>
</evidence>
<dbReference type="FunCoup" id="K1XFZ2">
    <property type="interactions" value="570"/>
</dbReference>
<dbReference type="GO" id="GO:0016020">
    <property type="term" value="C:membrane"/>
    <property type="evidence" value="ECO:0007669"/>
    <property type="project" value="UniProtKB-SubCell"/>
</dbReference>
<gene>
    <name evidence="7" type="ORF">MBM_01680</name>
</gene>
<evidence type="ECO:0000256" key="3">
    <source>
        <dbReference type="ARBA" id="ARBA00022989"/>
    </source>
</evidence>
<feature type="transmembrane region" description="Helical" evidence="6">
    <location>
        <begin position="84"/>
        <end position="102"/>
    </location>
</feature>
<dbReference type="InterPro" id="IPR005178">
    <property type="entry name" value="Ostalpha/TMEM184C"/>
</dbReference>
<accession>K1XFZ2</accession>
<sequence length="678" mass="75530">MGVLSGGTGEKLTHATIIVAGVSSLVASLLSIVSIWSQSKNYRKPLLQRYVIRILLMVPIYSLASWSSIVSLKAAMFVDPIRDIYEAFTIYTFFQLLINFIGGERALIIMMHGREPVHHLWPLTHCLPKADISDPHTFLAIKRGILQYAWLKPILGLATVIMKATGTYKEGYLGLTSGYLWSGILYNISVTVSLYSLGMFWVIMSKDLQPFRPVPKFLCVKLIIFASYWQGFFLSILVWLGAIPDDVEGYTSDNLAAAIQDALICVEMPIFAIAHWYAFSWHDYADVTISAARMPVKFALRDAFGARDLIEDTKETFSGNKYEYRLFDTGDNVLAHEGSSSRVARMMEGMRYERGGKGKYWIPKPGDVNARTPLLASGGPSRTRSLSPSKPQQNDAQYMGAGDGNFDELALDPGEEDLYDRARALEFGDWNYPVITAHEASRERWLNSSPDLITTSANRNLLQPTRDNQIRRASNVRETVEEVTKKSKRKHSSSKNKKTDSSSKGKGKNSPTGEEAQDSPTGEEGRAPALMGLLRHHSSGSSSAKSDRSQLVDLVVEDKKAEEIDRVRARKEGGSAWNQTEAKRFVRTYGEDTGEDIREGYEPNQDVAVAGPKTDQQDEFAVGDDEPTPQDEAEESTHWKELHEPAVLLKPKYGLDGEEAFENVWGGGEPAEPPRENP</sequence>
<feature type="transmembrane region" description="Helical" evidence="6">
    <location>
        <begin position="217"/>
        <end position="242"/>
    </location>
</feature>
<feature type="compositionally biased region" description="Polar residues" evidence="5">
    <location>
        <begin position="457"/>
        <end position="467"/>
    </location>
</feature>
<protein>
    <submittedName>
        <fullName evidence="7">Putative DUF300 domain-containing protein</fullName>
    </submittedName>
</protein>
<proteinExistence type="predicted"/>
<feature type="transmembrane region" description="Helical" evidence="6">
    <location>
        <begin position="12"/>
        <end position="33"/>
    </location>
</feature>
<dbReference type="SMART" id="SM01417">
    <property type="entry name" value="Solute_trans_a"/>
    <property type="match status" value="1"/>
</dbReference>
<keyword evidence="4 6" id="KW-0472">Membrane</keyword>
<evidence type="ECO:0000313" key="8">
    <source>
        <dbReference type="Proteomes" id="UP000006753"/>
    </source>
</evidence>
<dbReference type="OMA" id="AFAIAHW"/>
<evidence type="ECO:0000256" key="4">
    <source>
        <dbReference type="ARBA" id="ARBA00023136"/>
    </source>
</evidence>
<name>K1XFZ2_MARBU</name>
<dbReference type="InParanoid" id="K1XFZ2"/>
<evidence type="ECO:0000256" key="2">
    <source>
        <dbReference type="ARBA" id="ARBA00022692"/>
    </source>
</evidence>
<dbReference type="GeneID" id="18757615"/>
<feature type="region of interest" description="Disordered" evidence="5">
    <location>
        <begin position="457"/>
        <end position="561"/>
    </location>
</feature>
<dbReference type="OrthoDB" id="5348404at2759"/>
<feature type="region of interest" description="Disordered" evidence="5">
    <location>
        <begin position="371"/>
        <end position="406"/>
    </location>
</feature>
<feature type="compositionally biased region" description="Basic and acidic residues" evidence="5">
    <location>
        <begin position="545"/>
        <end position="561"/>
    </location>
</feature>
<dbReference type="HOGENOM" id="CLU_012923_4_2_1"/>